<dbReference type="GO" id="GO:0004144">
    <property type="term" value="F:diacylglycerol O-acyltransferase activity"/>
    <property type="evidence" value="ECO:0007669"/>
    <property type="project" value="TreeGrafter"/>
</dbReference>
<evidence type="ECO:0000256" key="4">
    <source>
        <dbReference type="ARBA" id="ARBA00022679"/>
    </source>
</evidence>
<organism evidence="12 13">
    <name type="scientific">Coptis chinensis</name>
    <dbReference type="NCBI Taxonomy" id="261450"/>
    <lineage>
        <taxon>Eukaryota</taxon>
        <taxon>Viridiplantae</taxon>
        <taxon>Streptophyta</taxon>
        <taxon>Embryophyta</taxon>
        <taxon>Tracheophyta</taxon>
        <taxon>Spermatophyta</taxon>
        <taxon>Magnoliopsida</taxon>
        <taxon>Ranunculales</taxon>
        <taxon>Ranunculaceae</taxon>
        <taxon>Coptidoideae</taxon>
        <taxon>Coptis</taxon>
    </lineage>
</organism>
<keyword evidence="4 11" id="KW-0808">Transferase</keyword>
<evidence type="ECO:0000313" key="12">
    <source>
        <dbReference type="EMBL" id="KAF9614428.1"/>
    </source>
</evidence>
<proteinExistence type="inferred from homology"/>
<feature type="transmembrane region" description="Helical" evidence="11">
    <location>
        <begin position="34"/>
        <end position="57"/>
    </location>
</feature>
<dbReference type="AlphaFoldDB" id="A0A835IER4"/>
<evidence type="ECO:0000256" key="1">
    <source>
        <dbReference type="ARBA" id="ARBA00004477"/>
    </source>
</evidence>
<dbReference type="GO" id="GO:0019432">
    <property type="term" value="P:triglyceride biosynthetic process"/>
    <property type="evidence" value="ECO:0007669"/>
    <property type="project" value="TreeGrafter"/>
</dbReference>
<keyword evidence="5 11" id="KW-0812">Transmembrane</keyword>
<evidence type="ECO:0000256" key="7">
    <source>
        <dbReference type="ARBA" id="ARBA00022989"/>
    </source>
</evidence>
<evidence type="ECO:0000256" key="5">
    <source>
        <dbReference type="ARBA" id="ARBA00022692"/>
    </source>
</evidence>
<sequence length="356" mass="40309">MMGRLELQLYLMAETNIGELTVIKGKPSSIFHTITSLTIWLGAIHFNVALLLIAIFFLSTTQAFTLIGLLILLMVVPVNANSKLGRKLARYVCKHTCGYFPITLHVEDIKAFDPNQAYIFAYEPHSVLPIGVVALADLTGFMPLPKIKALASSAVFYTPFLRQIWTWLGLTSATKKNFISLLAAGYSCIIVPGGVQEAFYMDRNFEVAFIKQRRGFVRIAMESGRPLVPVFCFGQPANILAYGVHDCNGLKWLTFILLPPLTNIYKWWKPSGKLFLHFSRAIKFTPIVFWGMFGSPLPFRYPMHIVVGRPIEYKKTTKPTVEEVNEVHKKYIQALEDLFERHKARVGHADLELRIL</sequence>
<comment type="similarity">
    <text evidence="2 11">Belongs to the diacylglycerol acyltransferase family.</text>
</comment>
<evidence type="ECO:0000256" key="3">
    <source>
        <dbReference type="ARBA" id="ARBA00022516"/>
    </source>
</evidence>
<keyword evidence="7 11" id="KW-1133">Transmembrane helix</keyword>
<dbReference type="Pfam" id="PF03982">
    <property type="entry name" value="DAGAT"/>
    <property type="match status" value="2"/>
</dbReference>
<dbReference type="PANTHER" id="PTHR12317">
    <property type="entry name" value="DIACYLGLYCEROL O-ACYLTRANSFERASE"/>
    <property type="match status" value="1"/>
</dbReference>
<evidence type="ECO:0000256" key="11">
    <source>
        <dbReference type="RuleBase" id="RU367023"/>
    </source>
</evidence>
<dbReference type="EMBL" id="JADFTS010000003">
    <property type="protein sequence ID" value="KAF9614428.1"/>
    <property type="molecule type" value="Genomic_DNA"/>
</dbReference>
<reference evidence="12 13" key="1">
    <citation type="submission" date="2020-10" db="EMBL/GenBank/DDBJ databases">
        <title>The Coptis chinensis genome and diversification of protoberbering-type alkaloids.</title>
        <authorList>
            <person name="Wang B."/>
            <person name="Shu S."/>
            <person name="Song C."/>
            <person name="Liu Y."/>
        </authorList>
    </citation>
    <scope>NUCLEOTIDE SEQUENCE [LARGE SCALE GENOMIC DNA]</scope>
    <source>
        <strain evidence="12">HL-2020</strain>
        <tissue evidence="12">Leaf</tissue>
    </source>
</reference>
<dbReference type="GO" id="GO:0005789">
    <property type="term" value="C:endoplasmic reticulum membrane"/>
    <property type="evidence" value="ECO:0007669"/>
    <property type="project" value="UniProtKB-SubCell"/>
</dbReference>
<evidence type="ECO:0000256" key="2">
    <source>
        <dbReference type="ARBA" id="ARBA00005420"/>
    </source>
</evidence>
<keyword evidence="10" id="KW-0012">Acyltransferase</keyword>
<keyword evidence="3" id="KW-0444">Lipid biosynthesis</keyword>
<dbReference type="PANTHER" id="PTHR12317:SF63">
    <property type="entry name" value="DIACYLGLYCEROL O-ACYLTRANSFERASE 2"/>
    <property type="match status" value="1"/>
</dbReference>
<name>A0A835IER4_9MAGN</name>
<evidence type="ECO:0000256" key="8">
    <source>
        <dbReference type="ARBA" id="ARBA00023098"/>
    </source>
</evidence>
<keyword evidence="13" id="KW-1185">Reference proteome</keyword>
<feature type="transmembrane region" description="Helical" evidence="11">
    <location>
        <begin position="63"/>
        <end position="80"/>
    </location>
</feature>
<keyword evidence="9 11" id="KW-0472">Membrane</keyword>
<evidence type="ECO:0000313" key="13">
    <source>
        <dbReference type="Proteomes" id="UP000631114"/>
    </source>
</evidence>
<evidence type="ECO:0000256" key="9">
    <source>
        <dbReference type="ARBA" id="ARBA00023136"/>
    </source>
</evidence>
<gene>
    <name evidence="12" type="ORF">IFM89_018573</name>
</gene>
<protein>
    <recommendedName>
        <fullName evidence="11">Acyltransferase</fullName>
        <ecNumber evidence="11">2.3.1.-</ecNumber>
    </recommendedName>
</protein>
<keyword evidence="8" id="KW-0443">Lipid metabolism</keyword>
<dbReference type="CDD" id="cd07987">
    <property type="entry name" value="LPLAT_MGAT-like"/>
    <property type="match status" value="1"/>
</dbReference>
<keyword evidence="6 11" id="KW-0256">Endoplasmic reticulum</keyword>
<comment type="caution">
    <text evidence="12">The sequence shown here is derived from an EMBL/GenBank/DDBJ whole genome shotgun (WGS) entry which is preliminary data.</text>
</comment>
<accession>A0A835IER4</accession>
<dbReference type="InterPro" id="IPR007130">
    <property type="entry name" value="DAGAT"/>
</dbReference>
<comment type="subcellular location">
    <subcellularLocation>
        <location evidence="1 11">Endoplasmic reticulum membrane</location>
        <topology evidence="1 11">Multi-pass membrane protein</topology>
    </subcellularLocation>
</comment>
<dbReference type="EC" id="2.3.1.-" evidence="11"/>
<dbReference type="OrthoDB" id="264532at2759"/>
<evidence type="ECO:0000256" key="6">
    <source>
        <dbReference type="ARBA" id="ARBA00022824"/>
    </source>
</evidence>
<dbReference type="Proteomes" id="UP000631114">
    <property type="component" value="Unassembled WGS sequence"/>
</dbReference>
<evidence type="ECO:0000256" key="10">
    <source>
        <dbReference type="ARBA" id="ARBA00023315"/>
    </source>
</evidence>